<reference evidence="20" key="1">
    <citation type="submission" date="2018-06" db="EMBL/GenBank/DDBJ databases">
        <authorList>
            <person name="Guldener U."/>
        </authorList>
    </citation>
    <scope>NUCLEOTIDE SEQUENCE [LARGE SCALE GENOMIC DNA]</scope>
    <source>
        <strain evidence="20">UTAD17</strain>
    </source>
</reference>
<comment type="pathway">
    <text evidence="4">Lipid metabolism.</text>
</comment>
<dbReference type="VEuPathDB" id="FungiDB:SCODWIG_00172"/>
<dbReference type="PANTHER" id="PTHR13619">
    <property type="entry name" value="PHOSPHATIDATE CYTIDYLYLTRANSFERASE, MITOCHONDRIAL"/>
    <property type="match status" value="1"/>
</dbReference>
<accession>A0A376B195</accession>
<dbReference type="Pfam" id="PF09139">
    <property type="entry name" value="Tam41_Mmp37"/>
    <property type="match status" value="2"/>
</dbReference>
<evidence type="ECO:0000256" key="18">
    <source>
        <dbReference type="ARBA" id="ARBA00029893"/>
    </source>
</evidence>
<dbReference type="GO" id="GO:0032049">
    <property type="term" value="P:cardiolipin biosynthetic process"/>
    <property type="evidence" value="ECO:0007669"/>
    <property type="project" value="InterPro"/>
</dbReference>
<dbReference type="PANTHER" id="PTHR13619:SF0">
    <property type="entry name" value="PHOSPHATIDATE CYTIDYLYLTRANSFERASE, MITOCHONDRIAL"/>
    <property type="match status" value="1"/>
</dbReference>
<evidence type="ECO:0000313" key="20">
    <source>
        <dbReference type="Proteomes" id="UP000262825"/>
    </source>
</evidence>
<keyword evidence="15" id="KW-0472">Membrane</keyword>
<organism evidence="19 20">
    <name type="scientific">Saccharomycodes ludwigii</name>
    <dbReference type="NCBI Taxonomy" id="36035"/>
    <lineage>
        <taxon>Eukaryota</taxon>
        <taxon>Fungi</taxon>
        <taxon>Dikarya</taxon>
        <taxon>Ascomycota</taxon>
        <taxon>Saccharomycotina</taxon>
        <taxon>Saccharomycetes</taxon>
        <taxon>Saccharomycodales</taxon>
        <taxon>Saccharomycodaceae</taxon>
        <taxon>Saccharomycodes</taxon>
    </lineage>
</organism>
<dbReference type="AlphaFoldDB" id="A0A376B195"/>
<keyword evidence="16" id="KW-0594">Phospholipid biosynthesis</keyword>
<evidence type="ECO:0000256" key="6">
    <source>
        <dbReference type="ARBA" id="ARBA00012487"/>
    </source>
</evidence>
<evidence type="ECO:0000256" key="12">
    <source>
        <dbReference type="ARBA" id="ARBA00022842"/>
    </source>
</evidence>
<evidence type="ECO:0000256" key="1">
    <source>
        <dbReference type="ARBA" id="ARBA00001946"/>
    </source>
</evidence>
<evidence type="ECO:0000256" key="10">
    <source>
        <dbReference type="ARBA" id="ARBA00022695"/>
    </source>
</evidence>
<keyword evidence="12" id="KW-0460">Magnesium</keyword>
<dbReference type="PIRSF" id="PIRSF028840">
    <property type="entry name" value="Mmp37"/>
    <property type="match status" value="1"/>
</dbReference>
<evidence type="ECO:0000256" key="16">
    <source>
        <dbReference type="ARBA" id="ARBA00023209"/>
    </source>
</evidence>
<dbReference type="EC" id="2.7.7.41" evidence="6"/>
<dbReference type="EMBL" id="UFAJ01000011">
    <property type="protein sequence ID" value="SSD58411.1"/>
    <property type="molecule type" value="Genomic_DNA"/>
</dbReference>
<evidence type="ECO:0000256" key="15">
    <source>
        <dbReference type="ARBA" id="ARBA00023136"/>
    </source>
</evidence>
<comment type="similarity">
    <text evidence="5">Belongs to the TAM41 family.</text>
</comment>
<gene>
    <name evidence="19" type="ORF">SCODWIG_00172</name>
</gene>
<keyword evidence="11" id="KW-0999">Mitochondrion inner membrane</keyword>
<comment type="cofactor">
    <cofactor evidence="1">
        <name>Mg(2+)</name>
        <dbReference type="ChEBI" id="CHEBI:18420"/>
    </cofactor>
</comment>
<comment type="pathway">
    <text evidence="3">Phospholipid metabolism; CDP-diacylglycerol biosynthesis; CDP-diacylglycerol from sn-glycerol 3-phosphate: step 3/3.</text>
</comment>
<evidence type="ECO:0000256" key="5">
    <source>
        <dbReference type="ARBA" id="ARBA00005458"/>
    </source>
</evidence>
<keyword evidence="20" id="KW-1185">Reference proteome</keyword>
<name>A0A376B195_9ASCO</name>
<evidence type="ECO:0000256" key="11">
    <source>
        <dbReference type="ARBA" id="ARBA00022792"/>
    </source>
</evidence>
<dbReference type="GO" id="GO:0005743">
    <property type="term" value="C:mitochondrial inner membrane"/>
    <property type="evidence" value="ECO:0007669"/>
    <property type="project" value="UniProtKB-SubCell"/>
</dbReference>
<keyword evidence="14" id="KW-0496">Mitochondrion</keyword>
<keyword evidence="13" id="KW-0443">Lipid metabolism</keyword>
<dbReference type="Proteomes" id="UP000262825">
    <property type="component" value="Unassembled WGS sequence"/>
</dbReference>
<dbReference type="GO" id="GO:0004605">
    <property type="term" value="F:phosphatidate cytidylyltransferase activity"/>
    <property type="evidence" value="ECO:0007669"/>
    <property type="project" value="UniProtKB-EC"/>
</dbReference>
<evidence type="ECO:0000256" key="9">
    <source>
        <dbReference type="ARBA" id="ARBA00022679"/>
    </source>
</evidence>
<keyword evidence="8" id="KW-0444">Lipid biosynthesis</keyword>
<comment type="subcellular location">
    <subcellularLocation>
        <location evidence="2">Mitochondrion inner membrane</location>
        <topology evidence="2">Peripheral membrane protein</topology>
        <orientation evidence="2">Matrix side</orientation>
    </subcellularLocation>
</comment>
<protein>
    <recommendedName>
        <fullName evidence="7">Phosphatidate cytidylyltransferase, mitochondrial</fullName>
        <ecNumber evidence="6">2.7.7.41</ecNumber>
    </recommendedName>
    <alternativeName>
        <fullName evidence="18">CDP-diacylglycerol synthase</fullName>
    </alternativeName>
</protein>
<evidence type="ECO:0000256" key="7">
    <source>
        <dbReference type="ARBA" id="ARBA00018337"/>
    </source>
</evidence>
<keyword evidence="10" id="KW-0548">Nucleotidyltransferase</keyword>
<evidence type="ECO:0000256" key="13">
    <source>
        <dbReference type="ARBA" id="ARBA00023098"/>
    </source>
</evidence>
<dbReference type="UniPathway" id="UPA00557">
    <property type="reaction ID" value="UER00614"/>
</dbReference>
<proteinExistence type="inferred from homology"/>
<keyword evidence="9" id="KW-0808">Transferase</keyword>
<dbReference type="GO" id="GO:0016024">
    <property type="term" value="P:CDP-diacylglycerol biosynthetic process"/>
    <property type="evidence" value="ECO:0007669"/>
    <property type="project" value="UniProtKB-UniPathway"/>
</dbReference>
<evidence type="ECO:0000256" key="8">
    <source>
        <dbReference type="ARBA" id="ARBA00022516"/>
    </source>
</evidence>
<evidence type="ECO:0000256" key="4">
    <source>
        <dbReference type="ARBA" id="ARBA00005189"/>
    </source>
</evidence>
<evidence type="ECO:0000256" key="2">
    <source>
        <dbReference type="ARBA" id="ARBA00004443"/>
    </source>
</evidence>
<evidence type="ECO:0000256" key="3">
    <source>
        <dbReference type="ARBA" id="ARBA00005119"/>
    </source>
</evidence>
<sequence length="386" mass="44373">MFNRTFRNTIGSRIICSFSYRTSNATRFHSTSTTSKTKIQEILNSTITDINKINTSINNKYINDTTAKLEYLERGIKKADELTAQFTDYTYKFTKLPANFGNNQFIKINKELNKSLESIISHFDAPIAYAFGYGSGVFKQSGYTKNDKPQIDLIFGVNHPSHWHSLNMRQNPNHYSSLKYFGSEFISKFQDIGAGIYFNPFVELNGQQIKYGVVSITRLLKDLATWDSFYLAGRLQKPVKVLKNDLRVQYWNQFNLKAAATVSRNITLLKNNGKFDEFEFYKNITSLSYLGDVRYKLGGEHPNKISNIVEKNFENFQYYYSPIVKDILQNQSYYLPKGFTNENVLEKLEEKISSTSLTQAAKGILTAGLMKSVKYAWAKKLKAMKN</sequence>
<keyword evidence="17" id="KW-1208">Phospholipid metabolism</keyword>
<evidence type="ECO:0000256" key="14">
    <source>
        <dbReference type="ARBA" id="ARBA00023128"/>
    </source>
</evidence>
<dbReference type="InterPro" id="IPR015222">
    <property type="entry name" value="Tam41"/>
</dbReference>
<evidence type="ECO:0000313" key="19">
    <source>
        <dbReference type="EMBL" id="SSD58411.1"/>
    </source>
</evidence>
<evidence type="ECO:0000256" key="17">
    <source>
        <dbReference type="ARBA" id="ARBA00023264"/>
    </source>
</evidence>